<dbReference type="EMBL" id="WIXP02000012">
    <property type="protein sequence ID" value="KAF6201787.1"/>
    <property type="molecule type" value="Genomic_DNA"/>
</dbReference>
<keyword evidence="3" id="KW-1185">Reference proteome</keyword>
<comment type="caution">
    <text evidence="2">The sequence shown here is derived from an EMBL/GenBank/DDBJ whole genome shotgun (WGS) entry which is preliminary data.</text>
</comment>
<evidence type="ECO:0000313" key="3">
    <source>
        <dbReference type="Proteomes" id="UP000466442"/>
    </source>
</evidence>
<reference evidence="2" key="1">
    <citation type="journal article" date="2021" name="Mol. Ecol. Resour.">
        <title>Apolygus lucorum genome provides insights into omnivorousness and mesophyll feeding.</title>
        <authorList>
            <person name="Liu Y."/>
            <person name="Liu H."/>
            <person name="Wang H."/>
            <person name="Huang T."/>
            <person name="Liu B."/>
            <person name="Yang B."/>
            <person name="Yin L."/>
            <person name="Li B."/>
            <person name="Zhang Y."/>
            <person name="Zhang S."/>
            <person name="Jiang F."/>
            <person name="Zhang X."/>
            <person name="Ren Y."/>
            <person name="Wang B."/>
            <person name="Wang S."/>
            <person name="Lu Y."/>
            <person name="Wu K."/>
            <person name="Fan W."/>
            <person name="Wang G."/>
        </authorList>
    </citation>
    <scope>NUCLEOTIDE SEQUENCE</scope>
    <source>
        <strain evidence="2">12Hb</strain>
    </source>
</reference>
<evidence type="ECO:0000256" key="1">
    <source>
        <dbReference type="SAM" id="MobiDB-lite"/>
    </source>
</evidence>
<feature type="region of interest" description="Disordered" evidence="1">
    <location>
        <begin position="1"/>
        <end position="33"/>
    </location>
</feature>
<gene>
    <name evidence="2" type="ORF">GE061_004182</name>
</gene>
<dbReference type="Proteomes" id="UP000466442">
    <property type="component" value="Linkage Group LG12"/>
</dbReference>
<organism evidence="2 3">
    <name type="scientific">Apolygus lucorum</name>
    <name type="common">Small green plant bug</name>
    <name type="synonym">Lygocoris lucorum</name>
    <dbReference type="NCBI Taxonomy" id="248454"/>
    <lineage>
        <taxon>Eukaryota</taxon>
        <taxon>Metazoa</taxon>
        <taxon>Ecdysozoa</taxon>
        <taxon>Arthropoda</taxon>
        <taxon>Hexapoda</taxon>
        <taxon>Insecta</taxon>
        <taxon>Pterygota</taxon>
        <taxon>Neoptera</taxon>
        <taxon>Paraneoptera</taxon>
        <taxon>Hemiptera</taxon>
        <taxon>Heteroptera</taxon>
        <taxon>Panheteroptera</taxon>
        <taxon>Cimicomorpha</taxon>
        <taxon>Miridae</taxon>
        <taxon>Mirini</taxon>
        <taxon>Apolygus</taxon>
    </lineage>
</organism>
<sequence>MVNTRSTVRDRQGVNDGEETITPSSDETVERNEPNDEFVQASGISLPLMQFQQYWEKERAALVEQLQVEWSASLGDLREAMQEDWRSFLAEFQSLLITQAANSCQILEHHLNPQPPKQLAGFLNKILVLIKYPHWETPEGQSKETYSDFHKQVS</sequence>
<dbReference type="AlphaFoldDB" id="A0A8S9WYK0"/>
<evidence type="ECO:0000313" key="2">
    <source>
        <dbReference type="EMBL" id="KAF6201787.1"/>
    </source>
</evidence>
<accession>A0A8S9WYK0</accession>
<proteinExistence type="predicted"/>
<protein>
    <submittedName>
        <fullName evidence="2">Uncharacterized protein</fullName>
    </submittedName>
</protein>
<name>A0A8S9WYK0_APOLU</name>